<accession>A0A1J5SUZ5</accession>
<proteinExistence type="predicted"/>
<dbReference type="AlphaFoldDB" id="A0A1J5SUZ5"/>
<organism evidence="1">
    <name type="scientific">mine drainage metagenome</name>
    <dbReference type="NCBI Taxonomy" id="410659"/>
    <lineage>
        <taxon>unclassified sequences</taxon>
        <taxon>metagenomes</taxon>
        <taxon>ecological metagenomes</taxon>
    </lineage>
</organism>
<name>A0A1J5SUZ5_9ZZZZ</name>
<gene>
    <name evidence="1" type="ORF">GALL_101270</name>
</gene>
<reference evidence="1" key="1">
    <citation type="submission" date="2016-10" db="EMBL/GenBank/DDBJ databases">
        <title>Sequence of Gallionella enrichment culture.</title>
        <authorList>
            <person name="Poehlein A."/>
            <person name="Muehling M."/>
            <person name="Daniel R."/>
        </authorList>
    </citation>
    <scope>NUCLEOTIDE SEQUENCE</scope>
</reference>
<sequence>MNFLSRHSGAGRNPANQIRREAAQQSGLVRYAGCVLLLDSGLMELLAIRLSWQTAPAKSLVIPLNGGGNQAPSPFQGEGWDGGDISNLATNLDVSNAA</sequence>
<dbReference type="EMBL" id="MLJW01000035">
    <property type="protein sequence ID" value="OIR07845.1"/>
    <property type="molecule type" value="Genomic_DNA"/>
</dbReference>
<evidence type="ECO:0000313" key="1">
    <source>
        <dbReference type="EMBL" id="OIR07845.1"/>
    </source>
</evidence>
<protein>
    <submittedName>
        <fullName evidence="1">Uncharacterized protein</fullName>
    </submittedName>
</protein>
<comment type="caution">
    <text evidence="1">The sequence shown here is derived from an EMBL/GenBank/DDBJ whole genome shotgun (WGS) entry which is preliminary data.</text>
</comment>